<gene>
    <name evidence="1" type="ORF">C8R41DRAFT_917698</name>
</gene>
<keyword evidence="2" id="KW-1185">Reference proteome</keyword>
<sequence length="213" mass="23877">MPRPRRDAPDKNRFNPGVGHTWSFFNLFTAPQPHTVQPNQSLCEIWRSRDIPPVFFTTDSVFNHSISKRKIEIFHEIPSSPVQTPPPSLFAMGIYTKSDSFPGTCRHRGEEARRLAWVMAFQQALLGTVQMCLAPRPSRDHNCFESAAGLQLLMSQPLLLLVLHMVVNLLLLQSVCAHLSPVPKKPENVPASWASPENNANVPHTFPLHGSVC</sequence>
<accession>A0ABQ8VLR4</accession>
<name>A0ABQ8VLR4_9AGAR</name>
<dbReference type="EMBL" id="JANVFT010000022">
    <property type="protein sequence ID" value="KAJ4497343.1"/>
    <property type="molecule type" value="Genomic_DNA"/>
</dbReference>
<comment type="caution">
    <text evidence="1">The sequence shown here is derived from an EMBL/GenBank/DDBJ whole genome shotgun (WGS) entry which is preliminary data.</text>
</comment>
<reference evidence="1" key="1">
    <citation type="submission" date="2022-08" db="EMBL/GenBank/DDBJ databases">
        <title>A Global Phylogenomic Analysis of the Shiitake Genus Lentinula.</title>
        <authorList>
            <consortium name="DOE Joint Genome Institute"/>
            <person name="Sierra-Patev S."/>
            <person name="Min B."/>
            <person name="Naranjo-Ortiz M."/>
            <person name="Looney B."/>
            <person name="Konkel Z."/>
            <person name="Slot J.C."/>
            <person name="Sakamoto Y."/>
            <person name="Steenwyk J.L."/>
            <person name="Rokas A."/>
            <person name="Carro J."/>
            <person name="Camarero S."/>
            <person name="Ferreira P."/>
            <person name="Molpeceres G."/>
            <person name="Ruiz-Duenas F.J."/>
            <person name="Serrano A."/>
            <person name="Henrissat B."/>
            <person name="Drula E."/>
            <person name="Hughes K.W."/>
            <person name="Mata J.L."/>
            <person name="Ishikawa N.K."/>
            <person name="Vargas-Isla R."/>
            <person name="Ushijima S."/>
            <person name="Smith C.A."/>
            <person name="Ahrendt S."/>
            <person name="Andreopoulos W."/>
            <person name="He G."/>
            <person name="Labutti K."/>
            <person name="Lipzen A."/>
            <person name="Ng V."/>
            <person name="Riley R."/>
            <person name="Sandor L."/>
            <person name="Barry K."/>
            <person name="Martinez A.T."/>
            <person name="Xiao Y."/>
            <person name="Gibbons J.G."/>
            <person name="Terashima K."/>
            <person name="Grigoriev I.V."/>
            <person name="Hibbett D.S."/>
        </authorList>
    </citation>
    <scope>NUCLEOTIDE SEQUENCE</scope>
    <source>
        <strain evidence="1">RHP3577 ss4</strain>
    </source>
</reference>
<organism evidence="1 2">
    <name type="scientific">Lentinula lateritia</name>
    <dbReference type="NCBI Taxonomy" id="40482"/>
    <lineage>
        <taxon>Eukaryota</taxon>
        <taxon>Fungi</taxon>
        <taxon>Dikarya</taxon>
        <taxon>Basidiomycota</taxon>
        <taxon>Agaricomycotina</taxon>
        <taxon>Agaricomycetes</taxon>
        <taxon>Agaricomycetidae</taxon>
        <taxon>Agaricales</taxon>
        <taxon>Marasmiineae</taxon>
        <taxon>Omphalotaceae</taxon>
        <taxon>Lentinula</taxon>
    </lineage>
</organism>
<dbReference type="Proteomes" id="UP001150217">
    <property type="component" value="Unassembled WGS sequence"/>
</dbReference>
<evidence type="ECO:0000313" key="2">
    <source>
        <dbReference type="Proteomes" id="UP001150217"/>
    </source>
</evidence>
<protein>
    <submittedName>
        <fullName evidence="1">Uncharacterized protein</fullName>
    </submittedName>
</protein>
<proteinExistence type="predicted"/>
<evidence type="ECO:0000313" key="1">
    <source>
        <dbReference type="EMBL" id="KAJ4497343.1"/>
    </source>
</evidence>